<feature type="compositionally biased region" description="Polar residues" evidence="5">
    <location>
        <begin position="565"/>
        <end position="581"/>
    </location>
</feature>
<evidence type="ECO:0000256" key="2">
    <source>
        <dbReference type="ARBA" id="ARBA00022692"/>
    </source>
</evidence>
<organism evidence="6 7">
    <name type="scientific">Parascedosporium putredinis</name>
    <dbReference type="NCBI Taxonomy" id="1442378"/>
    <lineage>
        <taxon>Eukaryota</taxon>
        <taxon>Fungi</taxon>
        <taxon>Dikarya</taxon>
        <taxon>Ascomycota</taxon>
        <taxon>Pezizomycotina</taxon>
        <taxon>Sordariomycetes</taxon>
        <taxon>Hypocreomycetidae</taxon>
        <taxon>Microascales</taxon>
        <taxon>Microascaceae</taxon>
        <taxon>Parascedosporium</taxon>
    </lineage>
</organism>
<feature type="region of interest" description="Disordered" evidence="5">
    <location>
        <begin position="535"/>
        <end position="651"/>
    </location>
</feature>
<comment type="subcellular location">
    <subcellularLocation>
        <location evidence="1">Membrane</location>
        <topology evidence="1">Multi-pass membrane protein</topology>
    </subcellularLocation>
</comment>
<evidence type="ECO:0000313" key="7">
    <source>
        <dbReference type="Proteomes" id="UP000838763"/>
    </source>
</evidence>
<sequence length="651" mass="71319">MPPSATEPRQLVVVLNPARRKALYQLSGDIITQMRAQLELKDGDDDELDEEETDGWSDDDTLYDGEPGSQSNRGPPRQANPNPFPSRKLIALRAEAVAFLNRWANDFMRNLKEIVLEREDPKILDERKKRLQRLQNEPEPSFQGDDLIAFDGESDTASGRRSGIATLESIIFGTRAGLYALPDVLAKTPLSVLLDEETEIAKSLVAASAQAEQTPHMSAEAEAEKRRQEGQAGRFWKVGLASVAGAAVIGITGGLAAPVVAGAIGGLMGSGEMMDNYAKEVEDFRFIPLYETSRTRRERDNQSRRLRVTIGINGWLTDKDDITKPWSGLGDDSEVFALRYEMDKLLTLGKSLENMVSSYAWKTVKMEILRRTVLASLWAALWPAYVLSVAAKIDNPFNLALNRSEKAGLVLADALINRVQGERPVTLVGYSLGSRAIYTCLRTLAERRAFGLVDTVLRSVVAGGIFNVYTSNDYILGFLYRAHSLQLGVAGLQPIQNIKGVRNVDLSGEVSGHLRYPDLVSQILVRPAVRAPSRPISNDADFDPLSGAPVQRLGDRLPIRESRAPQRQVSMSNPARTHSPTPESPPLRVIEPRNESGPPNPPASAPVAGTTSRPELPRNPLSDSYLSTLETYDDMSDGDGGGITMVSYDSS</sequence>
<feature type="compositionally biased region" description="Acidic residues" evidence="5">
    <location>
        <begin position="42"/>
        <end position="63"/>
    </location>
</feature>
<evidence type="ECO:0000256" key="4">
    <source>
        <dbReference type="ARBA" id="ARBA00023136"/>
    </source>
</evidence>
<evidence type="ECO:0000313" key="6">
    <source>
        <dbReference type="EMBL" id="CAI4218665.1"/>
    </source>
</evidence>
<proteinExistence type="predicted"/>
<evidence type="ECO:0000256" key="1">
    <source>
        <dbReference type="ARBA" id="ARBA00004141"/>
    </source>
</evidence>
<evidence type="ECO:0000256" key="3">
    <source>
        <dbReference type="ARBA" id="ARBA00022989"/>
    </source>
</evidence>
<dbReference type="PANTHER" id="PTHR17920:SF22">
    <property type="entry name" value="DUF726 DOMAIN PROTEIN (AFU_ORTHOLOGUE AFUA_2G12860)"/>
    <property type="match status" value="1"/>
</dbReference>
<reference evidence="6" key="1">
    <citation type="submission" date="2022-11" db="EMBL/GenBank/DDBJ databases">
        <authorList>
            <person name="Scott C."/>
            <person name="Bruce N."/>
        </authorList>
    </citation>
    <scope>NUCLEOTIDE SEQUENCE</scope>
</reference>
<feature type="compositionally biased region" description="Polar residues" evidence="5">
    <location>
        <begin position="621"/>
        <end position="630"/>
    </location>
</feature>
<dbReference type="GO" id="GO:0016020">
    <property type="term" value="C:membrane"/>
    <property type="evidence" value="ECO:0007669"/>
    <property type="project" value="UniProtKB-SubCell"/>
</dbReference>
<accession>A0A9P1MDA1</accession>
<dbReference type="Pfam" id="PF05277">
    <property type="entry name" value="DUF726"/>
    <property type="match status" value="1"/>
</dbReference>
<evidence type="ECO:0008006" key="8">
    <source>
        <dbReference type="Google" id="ProtNLM"/>
    </source>
</evidence>
<name>A0A9P1MDA1_9PEZI</name>
<keyword evidence="2" id="KW-0812">Transmembrane</keyword>
<dbReference type="AlphaFoldDB" id="A0A9P1MDA1"/>
<evidence type="ECO:0000256" key="5">
    <source>
        <dbReference type="SAM" id="MobiDB-lite"/>
    </source>
</evidence>
<protein>
    <recommendedName>
        <fullName evidence="8">DUF726-domain-containing protein</fullName>
    </recommendedName>
</protein>
<comment type="caution">
    <text evidence="6">The sequence shown here is derived from an EMBL/GenBank/DDBJ whole genome shotgun (WGS) entry which is preliminary data.</text>
</comment>
<keyword evidence="4" id="KW-0472">Membrane</keyword>
<gene>
    <name evidence="6" type="ORF">PPNO1_LOCUS8242</name>
</gene>
<keyword evidence="3" id="KW-1133">Transmembrane helix</keyword>
<dbReference type="OrthoDB" id="277931at2759"/>
<dbReference type="Proteomes" id="UP000838763">
    <property type="component" value="Unassembled WGS sequence"/>
</dbReference>
<feature type="region of interest" description="Disordered" evidence="5">
    <location>
        <begin position="40"/>
        <end position="85"/>
    </location>
</feature>
<dbReference type="InterPro" id="IPR007941">
    <property type="entry name" value="DUF726"/>
</dbReference>
<dbReference type="PANTHER" id="PTHR17920">
    <property type="entry name" value="TRANSMEMBRANE AND COILED-COIL DOMAIN-CONTAINING PROTEIN 4 TMCO4"/>
    <property type="match status" value="1"/>
</dbReference>
<keyword evidence="7" id="KW-1185">Reference proteome</keyword>
<dbReference type="EMBL" id="CALLCH030000018">
    <property type="protein sequence ID" value="CAI4218665.1"/>
    <property type="molecule type" value="Genomic_DNA"/>
</dbReference>
<feature type="compositionally biased region" description="Basic and acidic residues" evidence="5">
    <location>
        <begin position="553"/>
        <end position="564"/>
    </location>
</feature>